<keyword evidence="12" id="KW-1185">Reference proteome</keyword>
<evidence type="ECO:0000256" key="8">
    <source>
        <dbReference type="ARBA" id="ARBA00023242"/>
    </source>
</evidence>
<evidence type="ECO:0000256" key="7">
    <source>
        <dbReference type="ARBA" id="ARBA00023163"/>
    </source>
</evidence>
<evidence type="ECO:0000313" key="12">
    <source>
        <dbReference type="Proteomes" id="UP001187315"/>
    </source>
</evidence>
<dbReference type="FunFam" id="4.10.280.10:FF:000057">
    <property type="entry name" value="transcription factor-like 5 protein-like"/>
    <property type="match status" value="1"/>
</dbReference>
<dbReference type="EMBL" id="JAVHJS010000020">
    <property type="protein sequence ID" value="KAK2825602.1"/>
    <property type="molecule type" value="Genomic_DNA"/>
</dbReference>
<keyword evidence="4" id="KW-0744">Spermatogenesis</keyword>
<dbReference type="PANTHER" id="PTHR15402:SF2">
    <property type="entry name" value="TRANSCRIPTION FACTOR LIKE 5"/>
    <property type="match status" value="1"/>
</dbReference>
<dbReference type="Proteomes" id="UP001187315">
    <property type="component" value="Unassembled WGS sequence"/>
</dbReference>
<evidence type="ECO:0000256" key="9">
    <source>
        <dbReference type="SAM" id="MobiDB-lite"/>
    </source>
</evidence>
<dbReference type="GO" id="GO:0046983">
    <property type="term" value="F:protein dimerization activity"/>
    <property type="evidence" value="ECO:0007669"/>
    <property type="project" value="InterPro"/>
</dbReference>
<dbReference type="PROSITE" id="PS50888">
    <property type="entry name" value="BHLH"/>
    <property type="match status" value="1"/>
</dbReference>
<dbReference type="GO" id="GO:0005634">
    <property type="term" value="C:nucleus"/>
    <property type="evidence" value="ECO:0007669"/>
    <property type="project" value="UniProtKB-SubCell"/>
</dbReference>
<protein>
    <recommendedName>
        <fullName evidence="10">BHLH domain-containing protein</fullName>
    </recommendedName>
</protein>
<sequence length="451" mass="49296">MAMPVAGNTSPVMPPSGQYLSAPVNTIVSQKGCDQAQVINLMEMTKVEYTHLQHLIQSHMLAQDGAEEVQGNPLSSTDCESEKSCKVSPSPYTSPECHPDASSSSSSATDVLFVSVPNNQGSEDSKEVKMLLYSDLNNTSCLGQSTPLCSGEVPSSEETNIRSIREAVRERTRMGLGSRPNPPARVCLEKRFACNSSDLTEKQEAQAAVLNTFLSILCNSTDITGIAVHSQPEVSSEAEKTAAVAHAYAGNQGNCCQLADCSKHPEDNASKKPSISKTADSVPSSPCIIYTDTTNEELVINIENDIIQKAVKRAKRQGARTLQVRNPNIIQGPEKWKPDSTLPAGKSGRTTRPPLKVNQRREKHNFKERDRRKRIRLCCNELNTLVPYCNSDTDTATTLQWTIAYLKYIREIYGDSLKQGFQKTFCGTTGVRIKPSCADDATKCEKATSKE</sequence>
<dbReference type="Pfam" id="PF00010">
    <property type="entry name" value="HLH"/>
    <property type="match status" value="1"/>
</dbReference>
<dbReference type="GO" id="GO:0000978">
    <property type="term" value="F:RNA polymerase II cis-regulatory region sequence-specific DNA binding"/>
    <property type="evidence" value="ECO:0007669"/>
    <property type="project" value="TreeGrafter"/>
</dbReference>
<evidence type="ECO:0000259" key="10">
    <source>
        <dbReference type="PROSITE" id="PS50888"/>
    </source>
</evidence>
<dbReference type="GO" id="GO:0007283">
    <property type="term" value="P:spermatogenesis"/>
    <property type="evidence" value="ECO:0007669"/>
    <property type="project" value="UniProtKB-KW"/>
</dbReference>
<dbReference type="CDD" id="cd18909">
    <property type="entry name" value="bHLH_TCFL5"/>
    <property type="match status" value="1"/>
</dbReference>
<dbReference type="GO" id="GO:0000981">
    <property type="term" value="F:DNA-binding transcription factor activity, RNA polymerase II-specific"/>
    <property type="evidence" value="ECO:0007669"/>
    <property type="project" value="TreeGrafter"/>
</dbReference>
<evidence type="ECO:0000256" key="2">
    <source>
        <dbReference type="ARBA" id="ARBA00022473"/>
    </source>
</evidence>
<evidence type="ECO:0000256" key="3">
    <source>
        <dbReference type="ARBA" id="ARBA00022782"/>
    </source>
</evidence>
<keyword evidence="8" id="KW-0539">Nucleus</keyword>
<gene>
    <name evidence="11" type="ORF">Q7C36_019529</name>
</gene>
<keyword evidence="2" id="KW-0217">Developmental protein</keyword>
<keyword evidence="6" id="KW-0238">DNA-binding</keyword>
<dbReference type="PANTHER" id="PTHR15402">
    <property type="entry name" value="TRANSCRIPTION FACTOR-LIKE 5 PROTEIN"/>
    <property type="match status" value="1"/>
</dbReference>
<evidence type="ECO:0000256" key="5">
    <source>
        <dbReference type="ARBA" id="ARBA00023015"/>
    </source>
</evidence>
<dbReference type="GO" id="GO:0030154">
    <property type="term" value="P:cell differentiation"/>
    <property type="evidence" value="ECO:0007669"/>
    <property type="project" value="UniProtKB-KW"/>
</dbReference>
<comment type="caution">
    <text evidence="11">The sequence shown here is derived from an EMBL/GenBank/DDBJ whole genome shotgun (WGS) entry which is preliminary data.</text>
</comment>
<keyword evidence="3" id="KW-0221">Differentiation</keyword>
<dbReference type="Gene3D" id="4.10.280.10">
    <property type="entry name" value="Helix-loop-helix DNA-binding domain"/>
    <property type="match status" value="1"/>
</dbReference>
<evidence type="ECO:0000313" key="11">
    <source>
        <dbReference type="EMBL" id="KAK2825602.1"/>
    </source>
</evidence>
<name>A0AA88S8D0_TACVA</name>
<dbReference type="SMART" id="SM00353">
    <property type="entry name" value="HLH"/>
    <property type="match status" value="1"/>
</dbReference>
<reference evidence="11" key="1">
    <citation type="submission" date="2023-08" db="EMBL/GenBank/DDBJ databases">
        <title>Pelteobagrus vachellii genome.</title>
        <authorList>
            <person name="Liu H."/>
        </authorList>
    </citation>
    <scope>NUCLEOTIDE SEQUENCE</scope>
    <source>
        <strain evidence="11">PRFRI_2022a</strain>
        <tissue evidence="11">Muscle</tissue>
    </source>
</reference>
<feature type="domain" description="BHLH" evidence="10">
    <location>
        <begin position="359"/>
        <end position="409"/>
    </location>
</feature>
<dbReference type="InterPro" id="IPR011598">
    <property type="entry name" value="bHLH_dom"/>
</dbReference>
<dbReference type="SUPFAM" id="SSF47459">
    <property type="entry name" value="HLH, helix-loop-helix DNA-binding domain"/>
    <property type="match status" value="1"/>
</dbReference>
<organism evidence="11 12">
    <name type="scientific">Tachysurus vachellii</name>
    <name type="common">Darkbarbel catfish</name>
    <name type="synonym">Pelteobagrus vachellii</name>
    <dbReference type="NCBI Taxonomy" id="175792"/>
    <lineage>
        <taxon>Eukaryota</taxon>
        <taxon>Metazoa</taxon>
        <taxon>Chordata</taxon>
        <taxon>Craniata</taxon>
        <taxon>Vertebrata</taxon>
        <taxon>Euteleostomi</taxon>
        <taxon>Actinopterygii</taxon>
        <taxon>Neopterygii</taxon>
        <taxon>Teleostei</taxon>
        <taxon>Ostariophysi</taxon>
        <taxon>Siluriformes</taxon>
        <taxon>Bagridae</taxon>
        <taxon>Tachysurus</taxon>
    </lineage>
</organism>
<keyword evidence="5" id="KW-0805">Transcription regulation</keyword>
<feature type="region of interest" description="Disordered" evidence="9">
    <location>
        <begin position="329"/>
        <end position="367"/>
    </location>
</feature>
<evidence type="ECO:0000256" key="6">
    <source>
        <dbReference type="ARBA" id="ARBA00023125"/>
    </source>
</evidence>
<proteinExistence type="predicted"/>
<dbReference type="AlphaFoldDB" id="A0AA88S8D0"/>
<evidence type="ECO:0000256" key="4">
    <source>
        <dbReference type="ARBA" id="ARBA00022871"/>
    </source>
</evidence>
<keyword evidence="7" id="KW-0804">Transcription</keyword>
<evidence type="ECO:0000256" key="1">
    <source>
        <dbReference type="ARBA" id="ARBA00004123"/>
    </source>
</evidence>
<dbReference type="InterPro" id="IPR039583">
    <property type="entry name" value="TCFL5/SOLH1/2"/>
</dbReference>
<feature type="region of interest" description="Disordered" evidence="9">
    <location>
        <begin position="66"/>
        <end position="106"/>
    </location>
</feature>
<comment type="subcellular location">
    <subcellularLocation>
        <location evidence="1">Nucleus</location>
    </subcellularLocation>
</comment>
<dbReference type="InterPro" id="IPR036638">
    <property type="entry name" value="HLH_DNA-bd_sf"/>
</dbReference>
<accession>A0AA88S8D0</accession>